<dbReference type="Proteomes" id="UP000314294">
    <property type="component" value="Unassembled WGS sequence"/>
</dbReference>
<dbReference type="SUPFAM" id="SSF54001">
    <property type="entry name" value="Cysteine proteinases"/>
    <property type="match status" value="1"/>
</dbReference>
<dbReference type="InterPro" id="IPR003653">
    <property type="entry name" value="Peptidase_C48_C"/>
</dbReference>
<dbReference type="InterPro" id="IPR038765">
    <property type="entry name" value="Papain-like_cys_pep_sf"/>
</dbReference>
<dbReference type="Gene3D" id="3.40.395.10">
    <property type="entry name" value="Adenoviral Proteinase, Chain A"/>
    <property type="match status" value="1"/>
</dbReference>
<dbReference type="EMBL" id="SRLO01003287">
    <property type="protein sequence ID" value="TNN31624.1"/>
    <property type="molecule type" value="Genomic_DNA"/>
</dbReference>
<organism evidence="6 7">
    <name type="scientific">Liparis tanakae</name>
    <name type="common">Tanaka's snailfish</name>
    <dbReference type="NCBI Taxonomy" id="230148"/>
    <lineage>
        <taxon>Eukaryota</taxon>
        <taxon>Metazoa</taxon>
        <taxon>Chordata</taxon>
        <taxon>Craniata</taxon>
        <taxon>Vertebrata</taxon>
        <taxon>Euteleostomi</taxon>
        <taxon>Actinopterygii</taxon>
        <taxon>Neopterygii</taxon>
        <taxon>Teleostei</taxon>
        <taxon>Neoteleostei</taxon>
        <taxon>Acanthomorphata</taxon>
        <taxon>Eupercaria</taxon>
        <taxon>Perciformes</taxon>
        <taxon>Cottioidei</taxon>
        <taxon>Cottales</taxon>
        <taxon>Liparidae</taxon>
        <taxon>Liparis</taxon>
    </lineage>
</organism>
<evidence type="ECO:0000259" key="5">
    <source>
        <dbReference type="PROSITE" id="PS50600"/>
    </source>
</evidence>
<dbReference type="GO" id="GO:0016929">
    <property type="term" value="F:deSUMOylase activity"/>
    <property type="evidence" value="ECO:0007669"/>
    <property type="project" value="TreeGrafter"/>
</dbReference>
<name>A0A4Z2ETB9_9TELE</name>
<evidence type="ECO:0000313" key="7">
    <source>
        <dbReference type="Proteomes" id="UP000314294"/>
    </source>
</evidence>
<evidence type="ECO:0000313" key="6">
    <source>
        <dbReference type="EMBL" id="TNN31624.1"/>
    </source>
</evidence>
<dbReference type="GO" id="GO:0016926">
    <property type="term" value="P:protein desumoylation"/>
    <property type="evidence" value="ECO:0007669"/>
    <property type="project" value="TreeGrafter"/>
</dbReference>
<evidence type="ECO:0000256" key="2">
    <source>
        <dbReference type="ARBA" id="ARBA00022670"/>
    </source>
</evidence>
<proteinExistence type="inferred from homology"/>
<reference evidence="6 7" key="1">
    <citation type="submission" date="2019-03" db="EMBL/GenBank/DDBJ databases">
        <title>First draft genome of Liparis tanakae, snailfish: a comprehensive survey of snailfish specific genes.</title>
        <authorList>
            <person name="Kim W."/>
            <person name="Song I."/>
            <person name="Jeong J.-H."/>
            <person name="Kim D."/>
            <person name="Kim S."/>
            <person name="Ryu S."/>
            <person name="Song J.Y."/>
            <person name="Lee S.K."/>
        </authorList>
    </citation>
    <scope>NUCLEOTIDE SEQUENCE [LARGE SCALE GENOMIC DNA]</scope>
    <source>
        <tissue evidence="6">Muscle</tissue>
    </source>
</reference>
<comment type="similarity">
    <text evidence="1">Belongs to the peptidase C48 family.</text>
</comment>
<keyword evidence="2 6" id="KW-0645">Protease</keyword>
<dbReference type="GO" id="GO:0005634">
    <property type="term" value="C:nucleus"/>
    <property type="evidence" value="ECO:0007669"/>
    <property type="project" value="TreeGrafter"/>
</dbReference>
<keyword evidence="3" id="KW-0378">Hydrolase</keyword>
<evidence type="ECO:0000256" key="3">
    <source>
        <dbReference type="ARBA" id="ARBA00022801"/>
    </source>
</evidence>
<accession>A0A4Z2ETB9</accession>
<protein>
    <submittedName>
        <fullName evidence="6">Sentrin-specific protease 2</fullName>
    </submittedName>
</protein>
<sequence>MSYDSMGQRHDDVCSLLLLYLKEEHRAKRGRELDSPKWTVGSLRAAEIPQQRNGSDCGVFVCKYADYIAKGRPLTFKQSVRSALCAHLPSRNRHGNMSDAVDEFREQVEVGRKKKAEDVSDVKLLLFGPDGVDAC</sequence>
<evidence type="ECO:0000256" key="4">
    <source>
        <dbReference type="ARBA" id="ARBA00022807"/>
    </source>
</evidence>
<feature type="domain" description="Ubiquitin-like protease family profile" evidence="5">
    <location>
        <begin position="1"/>
        <end position="68"/>
    </location>
</feature>
<keyword evidence="7" id="KW-1185">Reference proteome</keyword>
<dbReference type="OrthoDB" id="1939479at2759"/>
<dbReference type="Pfam" id="PF02902">
    <property type="entry name" value="Peptidase_C48"/>
    <property type="match status" value="1"/>
</dbReference>
<dbReference type="PANTHER" id="PTHR12606">
    <property type="entry name" value="SENTRIN/SUMO-SPECIFIC PROTEASE"/>
    <property type="match status" value="1"/>
</dbReference>
<dbReference type="GO" id="GO:0006508">
    <property type="term" value="P:proteolysis"/>
    <property type="evidence" value="ECO:0007669"/>
    <property type="project" value="UniProtKB-KW"/>
</dbReference>
<dbReference type="AlphaFoldDB" id="A0A4Z2ETB9"/>
<dbReference type="PROSITE" id="PS50600">
    <property type="entry name" value="ULP_PROTEASE"/>
    <property type="match status" value="1"/>
</dbReference>
<evidence type="ECO:0000256" key="1">
    <source>
        <dbReference type="ARBA" id="ARBA00005234"/>
    </source>
</evidence>
<dbReference type="PANTHER" id="PTHR12606:SF11">
    <property type="entry name" value="SENTRIN-SPECIFIC PROTEASE 2"/>
    <property type="match status" value="1"/>
</dbReference>
<keyword evidence="4" id="KW-0788">Thiol protease</keyword>
<comment type="caution">
    <text evidence="6">The sequence shown here is derived from an EMBL/GenBank/DDBJ whole genome shotgun (WGS) entry which is preliminary data.</text>
</comment>
<gene>
    <name evidence="6" type="primary">Senp2_1</name>
    <name evidence="6" type="ORF">EYF80_058218</name>
</gene>